<dbReference type="Proteomes" id="UP000033664">
    <property type="component" value="Unassembled WGS sequence"/>
</dbReference>
<dbReference type="PROSITE" id="PS51352">
    <property type="entry name" value="THIOREDOXIN_2"/>
    <property type="match status" value="1"/>
</dbReference>
<comment type="caution">
    <text evidence="2">The sequence shown here is derived from an EMBL/GenBank/DDBJ whole genome shotgun (WGS) entry which is preliminary data.</text>
</comment>
<keyword evidence="3" id="KW-1185">Reference proteome</keyword>
<proteinExistence type="predicted"/>
<dbReference type="InterPro" id="IPR000866">
    <property type="entry name" value="AhpC/TSA"/>
</dbReference>
<dbReference type="InterPro" id="IPR013766">
    <property type="entry name" value="Thioredoxin_domain"/>
</dbReference>
<sequence>MKYFILLTFTFVSWFIHATPLHNIQLKELQGGTSVSLAQLQGAKPLYVKMWASWCSPCMQQMPKLQQHYQDFGDKLAFVAVNIDLNDDAQAINKVVERFQLGMTIAQDEHKQLATQVGLQGTPLHLLFNRQGQLVYRSHQSDEQLAQALTALANAQPLPAKMLRENNPSPTKLPLADAVLFSATWCESYWQERKADTARQCQASREQVNKRAEQGKKVVVVVSNLWTTPADVQVFAQQFHPSIDIIIDNGGQLFKAYQIKALPHLLHRNTHAAQ</sequence>
<reference evidence="2 3" key="1">
    <citation type="journal article" date="2015" name="BMC Genomics">
        <title>Genome mining reveals unlocked bioactive potential of marine Gram-negative bacteria.</title>
        <authorList>
            <person name="Machado H."/>
            <person name="Sonnenschein E.C."/>
            <person name="Melchiorsen J."/>
            <person name="Gram L."/>
        </authorList>
    </citation>
    <scope>NUCLEOTIDE SEQUENCE [LARGE SCALE GENOMIC DNA]</scope>
    <source>
        <strain evidence="2 3">S3137</strain>
    </source>
</reference>
<dbReference type="OrthoDB" id="9799347at2"/>
<organism evidence="2 3">
    <name type="scientific">Pseudoalteromonas ruthenica</name>
    <dbReference type="NCBI Taxonomy" id="151081"/>
    <lineage>
        <taxon>Bacteria</taxon>
        <taxon>Pseudomonadati</taxon>
        <taxon>Pseudomonadota</taxon>
        <taxon>Gammaproteobacteria</taxon>
        <taxon>Alteromonadales</taxon>
        <taxon>Pseudoalteromonadaceae</taxon>
        <taxon>Pseudoalteromonas</taxon>
    </lineage>
</organism>
<dbReference type="InterPro" id="IPR050553">
    <property type="entry name" value="Thioredoxin_ResA/DsbE_sf"/>
</dbReference>
<dbReference type="InterPro" id="IPR036249">
    <property type="entry name" value="Thioredoxin-like_sf"/>
</dbReference>
<dbReference type="AlphaFoldDB" id="A0A0F4Q1V9"/>
<dbReference type="eggNOG" id="COG0526">
    <property type="taxonomic scope" value="Bacteria"/>
</dbReference>
<evidence type="ECO:0000259" key="1">
    <source>
        <dbReference type="PROSITE" id="PS51352"/>
    </source>
</evidence>
<dbReference type="PANTHER" id="PTHR42852:SF18">
    <property type="entry name" value="CHROMOSOME UNDETERMINED SCAFFOLD_47, WHOLE GENOME SHOTGUN SEQUENCE"/>
    <property type="match status" value="1"/>
</dbReference>
<dbReference type="GO" id="GO:0016491">
    <property type="term" value="F:oxidoreductase activity"/>
    <property type="evidence" value="ECO:0007669"/>
    <property type="project" value="InterPro"/>
</dbReference>
<accession>A0A0F4Q1V9</accession>
<name>A0A0F4Q1V9_9GAMM</name>
<feature type="domain" description="Thioredoxin" evidence="1">
    <location>
        <begin position="15"/>
        <end position="154"/>
    </location>
</feature>
<protein>
    <recommendedName>
        <fullName evidence="1">Thioredoxin domain-containing protein</fullName>
    </recommendedName>
</protein>
<dbReference type="PANTHER" id="PTHR42852">
    <property type="entry name" value="THIOL:DISULFIDE INTERCHANGE PROTEIN DSBE"/>
    <property type="match status" value="1"/>
</dbReference>
<dbReference type="CDD" id="cd02966">
    <property type="entry name" value="TlpA_like_family"/>
    <property type="match status" value="1"/>
</dbReference>
<dbReference type="GeneID" id="58228330"/>
<dbReference type="Pfam" id="PF00578">
    <property type="entry name" value="AhpC-TSA"/>
    <property type="match status" value="1"/>
</dbReference>
<dbReference type="Gene3D" id="3.40.30.10">
    <property type="entry name" value="Glutaredoxin"/>
    <property type="match status" value="2"/>
</dbReference>
<evidence type="ECO:0000313" key="2">
    <source>
        <dbReference type="EMBL" id="KJZ00517.1"/>
    </source>
</evidence>
<dbReference type="PATRIC" id="fig|151081.8.peg.2739"/>
<dbReference type="EMBL" id="JXXZ01000006">
    <property type="protein sequence ID" value="KJZ00517.1"/>
    <property type="molecule type" value="Genomic_DNA"/>
</dbReference>
<gene>
    <name evidence="2" type="ORF">TW72_07500</name>
</gene>
<dbReference type="GO" id="GO:0016209">
    <property type="term" value="F:antioxidant activity"/>
    <property type="evidence" value="ECO:0007669"/>
    <property type="project" value="InterPro"/>
</dbReference>
<dbReference type="SUPFAM" id="SSF52833">
    <property type="entry name" value="Thioredoxin-like"/>
    <property type="match status" value="2"/>
</dbReference>
<evidence type="ECO:0000313" key="3">
    <source>
        <dbReference type="Proteomes" id="UP000033664"/>
    </source>
</evidence>
<dbReference type="RefSeq" id="WP_045979939.1">
    <property type="nucleotide sequence ID" value="NZ_JXXY01000015.1"/>
</dbReference>